<keyword evidence="3" id="KW-1185">Reference proteome</keyword>
<comment type="caution">
    <text evidence="2">The sequence shown here is derived from an EMBL/GenBank/DDBJ whole genome shotgun (WGS) entry which is preliminary data.</text>
</comment>
<gene>
    <name evidence="2" type="ORF">L596_029971</name>
</gene>
<keyword evidence="1" id="KW-0812">Transmembrane</keyword>
<dbReference type="Proteomes" id="UP000298663">
    <property type="component" value="Unassembled WGS sequence"/>
</dbReference>
<sequence length="140" mass="15471">MEYLQERRYYSCKSDFSSTTALVECPSGSFNIICTNPEKEASTTVYMAAPKIDEMCAIRCPAHVSLAHLQGHLVHLNDNAGSAAWIKETADINHSSSFVDFILDMSLSSLLKLICLLISLFGLFNASKAIIPRLVSLFIH</sequence>
<name>A0A4U5LRD2_STECR</name>
<dbReference type="AlphaFoldDB" id="A0A4U5LRD2"/>
<keyword evidence="1" id="KW-1133">Transmembrane helix</keyword>
<keyword evidence="1" id="KW-0472">Membrane</keyword>
<evidence type="ECO:0008006" key="4">
    <source>
        <dbReference type="Google" id="ProtNLM"/>
    </source>
</evidence>
<proteinExistence type="predicted"/>
<feature type="transmembrane region" description="Helical" evidence="1">
    <location>
        <begin position="110"/>
        <end position="131"/>
    </location>
</feature>
<reference evidence="2 3" key="2">
    <citation type="journal article" date="2019" name="G3 (Bethesda)">
        <title>Hybrid Assembly of the Genome of the Entomopathogenic Nematode Steinernema carpocapsae Identifies the X-Chromosome.</title>
        <authorList>
            <person name="Serra L."/>
            <person name="Macchietto M."/>
            <person name="Macias-Munoz A."/>
            <person name="McGill C.J."/>
            <person name="Rodriguez I.M."/>
            <person name="Rodriguez B."/>
            <person name="Murad R."/>
            <person name="Mortazavi A."/>
        </authorList>
    </citation>
    <scope>NUCLEOTIDE SEQUENCE [LARGE SCALE GENOMIC DNA]</scope>
    <source>
        <strain evidence="2 3">ALL</strain>
    </source>
</reference>
<reference evidence="2 3" key="1">
    <citation type="journal article" date="2015" name="Genome Biol.">
        <title>Comparative genomics of Steinernema reveals deeply conserved gene regulatory networks.</title>
        <authorList>
            <person name="Dillman A.R."/>
            <person name="Macchietto M."/>
            <person name="Porter C.F."/>
            <person name="Rogers A."/>
            <person name="Williams B."/>
            <person name="Antoshechkin I."/>
            <person name="Lee M.M."/>
            <person name="Goodwin Z."/>
            <person name="Lu X."/>
            <person name="Lewis E.E."/>
            <person name="Goodrich-Blair H."/>
            <person name="Stock S.P."/>
            <person name="Adams B.J."/>
            <person name="Sternberg P.W."/>
            <person name="Mortazavi A."/>
        </authorList>
    </citation>
    <scope>NUCLEOTIDE SEQUENCE [LARGE SCALE GENOMIC DNA]</scope>
    <source>
        <strain evidence="2 3">ALL</strain>
    </source>
</reference>
<protein>
    <recommendedName>
        <fullName evidence="4">Phlebovirus glycoprotein G2 fusion domain-containing protein</fullName>
    </recommendedName>
</protein>
<evidence type="ECO:0000313" key="2">
    <source>
        <dbReference type="EMBL" id="TKR58542.1"/>
    </source>
</evidence>
<organism evidence="2 3">
    <name type="scientific">Steinernema carpocapsae</name>
    <name type="common">Entomopathogenic nematode</name>
    <dbReference type="NCBI Taxonomy" id="34508"/>
    <lineage>
        <taxon>Eukaryota</taxon>
        <taxon>Metazoa</taxon>
        <taxon>Ecdysozoa</taxon>
        <taxon>Nematoda</taxon>
        <taxon>Chromadorea</taxon>
        <taxon>Rhabditida</taxon>
        <taxon>Tylenchina</taxon>
        <taxon>Panagrolaimomorpha</taxon>
        <taxon>Strongyloidoidea</taxon>
        <taxon>Steinernematidae</taxon>
        <taxon>Steinernema</taxon>
    </lineage>
</organism>
<dbReference type="EMBL" id="AZBU02000013">
    <property type="protein sequence ID" value="TKR58542.1"/>
    <property type="molecule type" value="Genomic_DNA"/>
</dbReference>
<dbReference type="Gene3D" id="2.60.40.3770">
    <property type="match status" value="1"/>
</dbReference>
<evidence type="ECO:0000256" key="1">
    <source>
        <dbReference type="SAM" id="Phobius"/>
    </source>
</evidence>
<evidence type="ECO:0000313" key="3">
    <source>
        <dbReference type="Proteomes" id="UP000298663"/>
    </source>
</evidence>
<accession>A0A4U5LRD2</accession>